<organism evidence="3 4">
    <name type="scientific">Aphanomyces euteiches</name>
    <dbReference type="NCBI Taxonomy" id="100861"/>
    <lineage>
        <taxon>Eukaryota</taxon>
        <taxon>Sar</taxon>
        <taxon>Stramenopiles</taxon>
        <taxon>Oomycota</taxon>
        <taxon>Saprolegniomycetes</taxon>
        <taxon>Saprolegniales</taxon>
        <taxon>Verrucalvaceae</taxon>
        <taxon>Aphanomyces</taxon>
    </lineage>
</organism>
<keyword evidence="4" id="KW-1185">Reference proteome</keyword>
<dbReference type="InterPro" id="IPR057207">
    <property type="entry name" value="FBXL15_LRR"/>
</dbReference>
<dbReference type="InterPro" id="IPR032675">
    <property type="entry name" value="LRR_dom_sf"/>
</dbReference>
<feature type="compositionally biased region" description="Basic and acidic residues" evidence="1">
    <location>
        <begin position="89"/>
        <end position="101"/>
    </location>
</feature>
<evidence type="ECO:0000256" key="1">
    <source>
        <dbReference type="SAM" id="MobiDB-lite"/>
    </source>
</evidence>
<proteinExistence type="predicted"/>
<dbReference type="GO" id="GO:0031146">
    <property type="term" value="P:SCF-dependent proteasomal ubiquitin-dependent protein catabolic process"/>
    <property type="evidence" value="ECO:0007669"/>
    <property type="project" value="TreeGrafter"/>
</dbReference>
<reference evidence="3 4" key="1">
    <citation type="submission" date="2019-07" db="EMBL/GenBank/DDBJ databases">
        <title>Genomics analysis of Aphanomyces spp. identifies a new class of oomycete effector associated with host adaptation.</title>
        <authorList>
            <person name="Gaulin E."/>
        </authorList>
    </citation>
    <scope>NUCLEOTIDE SEQUENCE [LARGE SCALE GENOMIC DNA]</scope>
    <source>
        <strain evidence="3 4">ATCC 201684</strain>
    </source>
</reference>
<dbReference type="VEuPathDB" id="FungiDB:AeMF1_021519"/>
<name>A0A6G0WBI1_9STRA</name>
<dbReference type="Pfam" id="PF25372">
    <property type="entry name" value="DUF7885"/>
    <property type="match status" value="1"/>
</dbReference>
<feature type="region of interest" description="Disordered" evidence="1">
    <location>
        <begin position="82"/>
        <end position="109"/>
    </location>
</feature>
<gene>
    <name evidence="3" type="ORF">Ae201684_016944</name>
</gene>
<evidence type="ECO:0000313" key="3">
    <source>
        <dbReference type="EMBL" id="KAF0724279.1"/>
    </source>
</evidence>
<evidence type="ECO:0000313" key="4">
    <source>
        <dbReference type="Proteomes" id="UP000481153"/>
    </source>
</evidence>
<feature type="region of interest" description="Disordered" evidence="1">
    <location>
        <begin position="1"/>
        <end position="68"/>
    </location>
</feature>
<dbReference type="SUPFAM" id="SSF52047">
    <property type="entry name" value="RNI-like"/>
    <property type="match status" value="1"/>
</dbReference>
<dbReference type="GO" id="GO:0019005">
    <property type="term" value="C:SCF ubiquitin ligase complex"/>
    <property type="evidence" value="ECO:0007669"/>
    <property type="project" value="TreeGrafter"/>
</dbReference>
<dbReference type="EMBL" id="VJMJ01000273">
    <property type="protein sequence ID" value="KAF0724279.1"/>
    <property type="molecule type" value="Genomic_DNA"/>
</dbReference>
<dbReference type="AlphaFoldDB" id="A0A6G0WBI1"/>
<evidence type="ECO:0000259" key="2">
    <source>
        <dbReference type="Pfam" id="PF25372"/>
    </source>
</evidence>
<dbReference type="PANTHER" id="PTHR13318:SF190">
    <property type="entry name" value="PARTNER OF PAIRED, ISOFORM B"/>
    <property type="match status" value="1"/>
</dbReference>
<feature type="domain" description="F-box/LRR-repeat protein 15-like leucin rich repeat" evidence="2">
    <location>
        <begin position="356"/>
        <end position="505"/>
    </location>
</feature>
<protein>
    <recommendedName>
        <fullName evidence="2">F-box/LRR-repeat protein 15-like leucin rich repeat domain-containing protein</fullName>
    </recommendedName>
</protein>
<dbReference type="InterPro" id="IPR006553">
    <property type="entry name" value="Leu-rich_rpt_Cys-con_subtyp"/>
</dbReference>
<dbReference type="PANTHER" id="PTHR13318">
    <property type="entry name" value="PARTNER OF PAIRED, ISOFORM B-RELATED"/>
    <property type="match status" value="1"/>
</dbReference>
<dbReference type="Proteomes" id="UP000481153">
    <property type="component" value="Unassembled WGS sequence"/>
</dbReference>
<accession>A0A6G0WBI1</accession>
<dbReference type="SMART" id="SM00367">
    <property type="entry name" value="LRR_CC"/>
    <property type="match status" value="8"/>
</dbReference>
<comment type="caution">
    <text evidence="3">The sequence shown here is derived from an EMBL/GenBank/DDBJ whole genome shotgun (WGS) entry which is preliminary data.</text>
</comment>
<sequence>MKRSRRVRDEEEEEETKDEAPPNQRTREGEQTGRGRGAVTADRASYFARGDTSGVTITPAPPPKEKEQWPGMFHTAANLRDGRSAAQAKRQEDLEKKAATHEEEEAVSPWEPRYPLRSLVKTQEVPSLRDLACIAIANHIHDIQDQCQELLGDRSLVQARAQIASLVAQNRRLDSSVLPFFIYPGVMEIDIPDCSMIDESSFVQALLTAQEKEKEEGITAQFSSLKLGLCGRCVSDRVLENLETALSTVEEVRLDGCYRLSDQGVEYLKEKCAPTLEVFELTSNQRLSSRSIVQISSWTNLHTLTLAECPQFLDDDFLPLKTLVITTLRKLSLVQLDKITDKLLQVLFEGSRDCLIEELSLACCAQVTDVGMQYVLEACPRLTALDVSDVQLLTDSTLAAVRANKLTLQRVKMRRCTAITDAGIEDLAVSASSHLEHLEMSSLPLLTGKSMVLLATHCSLSLEHLDISFCRHIRDNDVGFLTTKCLKLRHLGLYGCTQISSRFLQGQPLDHLVCQGHPLLTGLKLRA</sequence>
<dbReference type="Gene3D" id="3.80.10.10">
    <property type="entry name" value="Ribonuclease Inhibitor"/>
    <property type="match status" value="3"/>
</dbReference>